<dbReference type="PANTHER" id="PTHR43709">
    <property type="entry name" value="ACONITATE ISOMERASE-RELATED"/>
    <property type="match status" value="1"/>
</dbReference>
<dbReference type="Pfam" id="PF04303">
    <property type="entry name" value="PrpF"/>
    <property type="match status" value="1"/>
</dbReference>
<keyword evidence="2 3" id="KW-0413">Isomerase</keyword>
<dbReference type="AlphaFoldDB" id="A0A380BDV8"/>
<name>A0A380BDV8_SPOPA</name>
<evidence type="ECO:0000313" key="4">
    <source>
        <dbReference type="Proteomes" id="UP000254519"/>
    </source>
</evidence>
<proteinExistence type="inferred from homology"/>
<dbReference type="SUPFAM" id="SSF54506">
    <property type="entry name" value="Diaminopimelate epimerase-like"/>
    <property type="match status" value="2"/>
</dbReference>
<protein>
    <submittedName>
        <fullName evidence="3">3-methylitaconate isomerase</fullName>
        <ecNumber evidence="3">5.3.3.6</ecNumber>
    </submittedName>
</protein>
<evidence type="ECO:0000256" key="1">
    <source>
        <dbReference type="ARBA" id="ARBA00007673"/>
    </source>
</evidence>
<sequence>MSQFSVPCVVYRGGTSRGLFFNESDLPKESTCREKIFLDGIDAYNLSQVNGLGSGTSHTSKVVVIGPPSVEGADVDYTFYQIGIGEKVVDAKGTCGNLMAAVGAYAVDEGFVSSDTVEESMIVYAFNTNIQKMIRLIVPTVDGKAKVSGTYQMAGLQLPGAKYAVDILSPGGGKLGSTFPLGPKFELSLKEKQIPVSVVDIVNPFVYLSAESLGLSESDLFTDLSSDEALLNQLESIRCEMSVHMGLTNSIEEAAAAPAIPKIAIVSEPIDYITTSGTAIKKEEVDIVAKMVSMGRFHRTFAGSGLYNLAAAALLPGTIPNRCTNRELVDDKSIVRIGHPDGIAEVRVGLTKNQRDVDYVGLDRTARRVMKGELYIPHE</sequence>
<dbReference type="Gene3D" id="3.10.310.10">
    <property type="entry name" value="Diaminopimelate Epimerase, Chain A, domain 1"/>
    <property type="match status" value="2"/>
</dbReference>
<evidence type="ECO:0000313" key="3">
    <source>
        <dbReference type="EMBL" id="SUI99283.1"/>
    </source>
</evidence>
<organism evidence="3 4">
    <name type="scientific">Sporosarcina pasteurii</name>
    <name type="common">Bacillus pasteurii</name>
    <dbReference type="NCBI Taxonomy" id="1474"/>
    <lineage>
        <taxon>Bacteria</taxon>
        <taxon>Bacillati</taxon>
        <taxon>Bacillota</taxon>
        <taxon>Bacilli</taxon>
        <taxon>Bacillales</taxon>
        <taxon>Caryophanaceae</taxon>
        <taxon>Sporosarcina</taxon>
    </lineage>
</organism>
<dbReference type="EMBL" id="UGYZ01000002">
    <property type="protein sequence ID" value="SUI99283.1"/>
    <property type="molecule type" value="Genomic_DNA"/>
</dbReference>
<dbReference type="GO" id="GO:0050100">
    <property type="term" value="F:methylitaconate delta-isomerase activity"/>
    <property type="evidence" value="ECO:0007669"/>
    <property type="project" value="UniProtKB-EC"/>
</dbReference>
<accession>A0A380BDV8</accession>
<gene>
    <name evidence="3" type="primary">mii</name>
    <name evidence="3" type="ORF">NCTC4822_00544</name>
</gene>
<dbReference type="OrthoDB" id="9779763at2"/>
<comment type="similarity">
    <text evidence="1">Belongs to the PrpF family.</text>
</comment>
<dbReference type="EC" id="5.3.3.6" evidence="3"/>
<dbReference type="RefSeq" id="WP_115360026.1">
    <property type="nucleotide sequence ID" value="NZ_CP038012.1"/>
</dbReference>
<dbReference type="PANTHER" id="PTHR43709:SF2">
    <property type="entry name" value="DUF453 DOMAIN PROTEIN (AFU_ORTHOLOGUE AFUA_6G00360)"/>
    <property type="match status" value="1"/>
</dbReference>
<evidence type="ECO:0000256" key="2">
    <source>
        <dbReference type="ARBA" id="ARBA00023235"/>
    </source>
</evidence>
<dbReference type="InterPro" id="IPR007400">
    <property type="entry name" value="PrpF-like"/>
</dbReference>
<dbReference type="Proteomes" id="UP000254519">
    <property type="component" value="Unassembled WGS sequence"/>
</dbReference>
<keyword evidence="4" id="KW-1185">Reference proteome</keyword>
<reference evidence="3 4" key="1">
    <citation type="submission" date="2018-06" db="EMBL/GenBank/DDBJ databases">
        <authorList>
            <consortium name="Pathogen Informatics"/>
            <person name="Doyle S."/>
        </authorList>
    </citation>
    <scope>NUCLEOTIDE SEQUENCE [LARGE SCALE GENOMIC DNA]</scope>
    <source>
        <strain evidence="4">ATCC 11859 / DSM 33 / NCIB 8841 / NCTC 4822</strain>
    </source>
</reference>